<dbReference type="KEGG" id="rsx:RhiXN_09504"/>
<dbReference type="PANTHER" id="PTHR37984:SF5">
    <property type="entry name" value="PROTEIN NYNRIN-LIKE"/>
    <property type="match status" value="1"/>
</dbReference>
<dbReference type="InterPro" id="IPR021109">
    <property type="entry name" value="Peptidase_aspartic_dom_sf"/>
</dbReference>
<dbReference type="AlphaFoldDB" id="A0A8H8P1D9"/>
<name>A0A8H8P1D9_9AGAM</name>
<keyword evidence="4" id="KW-0378">Hydrolase</keyword>
<proteinExistence type="predicted"/>
<feature type="domain" description="Reverse transcriptase/retrotransposon-derived protein RNase H-like" evidence="6">
    <location>
        <begin position="307"/>
        <end position="375"/>
    </location>
</feature>
<evidence type="ECO:0000259" key="6">
    <source>
        <dbReference type="Pfam" id="PF17919"/>
    </source>
</evidence>
<keyword evidence="4" id="KW-0255">Endonuclease</keyword>
<dbReference type="CDD" id="cd01647">
    <property type="entry name" value="RT_LTR"/>
    <property type="match status" value="1"/>
</dbReference>
<evidence type="ECO:0000313" key="8">
    <source>
        <dbReference type="Proteomes" id="UP000650533"/>
    </source>
</evidence>
<evidence type="ECO:0000256" key="5">
    <source>
        <dbReference type="ARBA" id="ARBA00023268"/>
    </source>
</evidence>
<dbReference type="InterPro" id="IPR043502">
    <property type="entry name" value="DNA/RNA_pol_sf"/>
</dbReference>
<keyword evidence="5" id="KW-0511">Multifunctional enzyme</keyword>
<dbReference type="InterPro" id="IPR050951">
    <property type="entry name" value="Retrovirus_Pol_polyprotein"/>
</dbReference>
<organism evidence="7 8">
    <name type="scientific">Rhizoctonia solani</name>
    <dbReference type="NCBI Taxonomy" id="456999"/>
    <lineage>
        <taxon>Eukaryota</taxon>
        <taxon>Fungi</taxon>
        <taxon>Dikarya</taxon>
        <taxon>Basidiomycota</taxon>
        <taxon>Agaricomycotina</taxon>
        <taxon>Agaricomycetes</taxon>
        <taxon>Cantharellales</taxon>
        <taxon>Ceratobasidiaceae</taxon>
        <taxon>Rhizoctonia</taxon>
    </lineage>
</organism>
<dbReference type="InterPro" id="IPR043128">
    <property type="entry name" value="Rev_trsase/Diguanyl_cyclase"/>
</dbReference>
<evidence type="ECO:0000256" key="2">
    <source>
        <dbReference type="ARBA" id="ARBA00022695"/>
    </source>
</evidence>
<keyword evidence="2" id="KW-0548">Nucleotidyltransferase</keyword>
<keyword evidence="3" id="KW-0540">Nuclease</keyword>
<sequence>MLNGTISQTGCIWHQAQLAVLANGHSHSIPFLVCPIGDTPAILGMTWLSQESSLIDWTSGTITFPDQVQIALEEDADLDPLADLQPNITNLEYDIAIDLLPDAKLSLGSIYSMTDAESKALKQHIEVELATGKIFPSTSSAGAPAMKLNDVTLKNVYPLPRQDDVMAKLHHAKIFTKLDLRWGYNNVQIKAGDEWKTVFRTKYGLFEYLPFQDLIDITMGIYLDNILIFLEKMEEHPEHLSKYHFQVTTVDYLGIVISPARLSTDQKKIEAVTTWPMPRTVKQVQAFVGSVACPLHNLTKKEIPWSWGNLEEEAFQELKCLVTKSPVLIHSNSNLPYHLETDTSGVAMGAIFSQRGTDNQLHPVAHMSKSFSDVQLVSIQFLPSAVA</sequence>
<evidence type="ECO:0000256" key="4">
    <source>
        <dbReference type="ARBA" id="ARBA00022759"/>
    </source>
</evidence>
<dbReference type="Gene3D" id="3.10.10.10">
    <property type="entry name" value="HIV Type 1 Reverse Transcriptase, subunit A, domain 1"/>
    <property type="match status" value="1"/>
</dbReference>
<dbReference type="Proteomes" id="UP000650533">
    <property type="component" value="Chromosome 8"/>
</dbReference>
<dbReference type="EMBL" id="CP059665">
    <property type="protein sequence ID" value="QRW21917.1"/>
    <property type="molecule type" value="Genomic_DNA"/>
</dbReference>
<accession>A0A8H8P1D9</accession>
<dbReference type="RefSeq" id="XP_043182154.1">
    <property type="nucleotide sequence ID" value="XM_043329320.1"/>
</dbReference>
<dbReference type="GO" id="GO:0016779">
    <property type="term" value="F:nucleotidyltransferase activity"/>
    <property type="evidence" value="ECO:0007669"/>
    <property type="project" value="UniProtKB-KW"/>
</dbReference>
<dbReference type="GO" id="GO:0004519">
    <property type="term" value="F:endonuclease activity"/>
    <property type="evidence" value="ECO:0007669"/>
    <property type="project" value="UniProtKB-KW"/>
</dbReference>
<gene>
    <name evidence="7" type="ORF">RhiXN_09504</name>
</gene>
<reference evidence="7" key="1">
    <citation type="submission" date="2020-05" db="EMBL/GenBank/DDBJ databases">
        <title>Evolutionary and genomic comparisons of hybrid uninucleate and nonhybrid Rhizoctonia fungi.</title>
        <authorList>
            <person name="Li C."/>
            <person name="Chen X."/>
        </authorList>
    </citation>
    <scope>NUCLEOTIDE SEQUENCE</scope>
    <source>
        <strain evidence="7">AG-1 IA</strain>
    </source>
</reference>
<dbReference type="Gene3D" id="2.40.70.10">
    <property type="entry name" value="Acid Proteases"/>
    <property type="match status" value="1"/>
</dbReference>
<keyword evidence="1" id="KW-0808">Transferase</keyword>
<dbReference type="InterPro" id="IPR041577">
    <property type="entry name" value="RT_RNaseH_2"/>
</dbReference>
<dbReference type="Pfam" id="PF17919">
    <property type="entry name" value="RT_RNaseH_2"/>
    <property type="match status" value="1"/>
</dbReference>
<dbReference type="SUPFAM" id="SSF56672">
    <property type="entry name" value="DNA/RNA polymerases"/>
    <property type="match status" value="1"/>
</dbReference>
<protein>
    <submittedName>
        <fullName evidence="7">Retrotransposable element Tf2 protein</fullName>
    </submittedName>
</protein>
<dbReference type="GeneID" id="67031783"/>
<dbReference type="PANTHER" id="PTHR37984">
    <property type="entry name" value="PROTEIN CBG26694"/>
    <property type="match status" value="1"/>
</dbReference>
<evidence type="ECO:0000256" key="3">
    <source>
        <dbReference type="ARBA" id="ARBA00022722"/>
    </source>
</evidence>
<dbReference type="Gene3D" id="3.30.70.270">
    <property type="match status" value="2"/>
</dbReference>
<evidence type="ECO:0000256" key="1">
    <source>
        <dbReference type="ARBA" id="ARBA00022679"/>
    </source>
</evidence>
<evidence type="ECO:0000313" key="7">
    <source>
        <dbReference type="EMBL" id="QRW21917.1"/>
    </source>
</evidence>